<evidence type="ECO:0000256" key="7">
    <source>
        <dbReference type="ARBA" id="ARBA00023157"/>
    </source>
</evidence>
<dbReference type="Pfam" id="PF00074">
    <property type="entry name" value="RnaseA"/>
    <property type="match status" value="1"/>
</dbReference>
<comment type="subcellular location">
    <subcellularLocation>
        <location evidence="1">Secreted</location>
    </subcellularLocation>
</comment>
<keyword evidence="3" id="KW-0964">Secreted</keyword>
<evidence type="ECO:0000256" key="8">
    <source>
        <dbReference type="RuleBase" id="RU000651"/>
    </source>
</evidence>
<dbReference type="PROSITE" id="PS00127">
    <property type="entry name" value="RNASE_PANCREATIC"/>
    <property type="match status" value="1"/>
</dbReference>
<dbReference type="InterPro" id="IPR023412">
    <property type="entry name" value="RNaseA_domain"/>
</dbReference>
<dbReference type="SUPFAM" id="SSF54076">
    <property type="entry name" value="RNase A-like"/>
    <property type="match status" value="1"/>
</dbReference>
<keyword evidence="6 8" id="KW-0378">Hydrolase</keyword>
<dbReference type="Gene3D" id="3.10.130.10">
    <property type="entry name" value="Ribonuclease A-like domain"/>
    <property type="match status" value="1"/>
</dbReference>
<dbReference type="GO" id="GO:0050830">
    <property type="term" value="P:defense response to Gram-positive bacterium"/>
    <property type="evidence" value="ECO:0007669"/>
    <property type="project" value="TreeGrafter"/>
</dbReference>
<keyword evidence="7" id="KW-1015">Disulfide bond</keyword>
<organism evidence="10 11">
    <name type="scientific">Oreochromis niloticus</name>
    <name type="common">Nile tilapia</name>
    <name type="synonym">Tilapia nilotica</name>
    <dbReference type="NCBI Taxonomy" id="8128"/>
    <lineage>
        <taxon>Eukaryota</taxon>
        <taxon>Metazoa</taxon>
        <taxon>Chordata</taxon>
        <taxon>Craniata</taxon>
        <taxon>Vertebrata</taxon>
        <taxon>Euteleostomi</taxon>
        <taxon>Actinopterygii</taxon>
        <taxon>Neopterygii</taxon>
        <taxon>Teleostei</taxon>
        <taxon>Neoteleostei</taxon>
        <taxon>Acanthomorphata</taxon>
        <taxon>Ovalentaria</taxon>
        <taxon>Cichlomorphae</taxon>
        <taxon>Cichliformes</taxon>
        <taxon>Cichlidae</taxon>
        <taxon>African cichlids</taxon>
        <taxon>Pseudocrenilabrinae</taxon>
        <taxon>Oreochromini</taxon>
        <taxon>Oreochromis</taxon>
    </lineage>
</organism>
<dbReference type="InterPro" id="IPR036816">
    <property type="entry name" value="RNaseA-like_dom_sf"/>
</dbReference>
<feature type="domain" description="Ribonuclease A-domain" evidence="9">
    <location>
        <begin position="59"/>
        <end position="177"/>
    </location>
</feature>
<dbReference type="PANTHER" id="PTHR11437">
    <property type="entry name" value="RIBONUCLEASE"/>
    <property type="match status" value="1"/>
</dbReference>
<dbReference type="Ensembl" id="ENSONIT00000035090.1">
    <property type="protein sequence ID" value="ENSONIP00000040215.1"/>
    <property type="gene ID" value="ENSONIG00000039078.1"/>
</dbReference>
<evidence type="ECO:0000256" key="3">
    <source>
        <dbReference type="ARBA" id="ARBA00022525"/>
    </source>
</evidence>
<reference evidence="10" key="1">
    <citation type="submission" date="2025-08" db="UniProtKB">
        <authorList>
            <consortium name="Ensembl"/>
        </authorList>
    </citation>
    <scope>IDENTIFICATION</scope>
</reference>
<accession>A0A669C087</accession>
<dbReference type="GO" id="GO:0001525">
    <property type="term" value="P:angiogenesis"/>
    <property type="evidence" value="ECO:0007669"/>
    <property type="project" value="TreeGrafter"/>
</dbReference>
<dbReference type="GO" id="GO:0004540">
    <property type="term" value="F:RNA nuclease activity"/>
    <property type="evidence" value="ECO:0007669"/>
    <property type="project" value="TreeGrafter"/>
</dbReference>
<keyword evidence="11" id="KW-1185">Reference proteome</keyword>
<comment type="similarity">
    <text evidence="2 8">Belongs to the pancreatic ribonuclease family.</text>
</comment>
<dbReference type="InterPro" id="IPR023411">
    <property type="entry name" value="RNaseA_AS"/>
</dbReference>
<sequence length="203" mass="22823">MTDSCLNSCRLINQPLISKAKNKETMRILFTCLLLMLLFATGFSKPANLKPKPIDKRQNETPYEKFKRQHVDAKMTAKKCEAEIKNKQIYNVDNSCKDTNTFILSDYEKVKAICNGHGSPHKNTCLTESKAKFSIVKCELKNNGGRKPNCQYKGKLLTNRIVVVQCGGLPVHFEKDIVTFESNNAAIGKIPMDDTSVPTNIHV</sequence>
<evidence type="ECO:0000256" key="1">
    <source>
        <dbReference type="ARBA" id="ARBA00004613"/>
    </source>
</evidence>
<evidence type="ECO:0000256" key="6">
    <source>
        <dbReference type="ARBA" id="ARBA00022801"/>
    </source>
</evidence>
<dbReference type="InParanoid" id="A0A669C087"/>
<dbReference type="GO" id="GO:0016787">
    <property type="term" value="F:hydrolase activity"/>
    <property type="evidence" value="ECO:0007669"/>
    <property type="project" value="UniProtKB-KW"/>
</dbReference>
<dbReference type="GO" id="GO:0005576">
    <property type="term" value="C:extracellular region"/>
    <property type="evidence" value="ECO:0007669"/>
    <property type="project" value="UniProtKB-SubCell"/>
</dbReference>
<protein>
    <recommendedName>
        <fullName evidence="9">Ribonuclease A-domain domain-containing protein</fullName>
    </recommendedName>
</protein>
<dbReference type="GO" id="GO:0003676">
    <property type="term" value="F:nucleic acid binding"/>
    <property type="evidence" value="ECO:0007669"/>
    <property type="project" value="InterPro"/>
</dbReference>
<dbReference type="SMART" id="SM00092">
    <property type="entry name" value="RNAse_Pc"/>
    <property type="match status" value="1"/>
</dbReference>
<dbReference type="OMA" id="RIVICEV"/>
<dbReference type="GO" id="GO:0050829">
    <property type="term" value="P:defense response to Gram-negative bacterium"/>
    <property type="evidence" value="ECO:0007669"/>
    <property type="project" value="TreeGrafter"/>
</dbReference>
<reference evidence="10" key="2">
    <citation type="submission" date="2025-09" db="UniProtKB">
        <authorList>
            <consortium name="Ensembl"/>
        </authorList>
    </citation>
    <scope>IDENTIFICATION</scope>
</reference>
<dbReference type="Proteomes" id="UP000005207">
    <property type="component" value="Unplaced"/>
</dbReference>
<dbReference type="FunCoup" id="A0A669C087">
    <property type="interactions" value="1096"/>
</dbReference>
<evidence type="ECO:0000256" key="4">
    <source>
        <dbReference type="ARBA" id="ARBA00022722"/>
    </source>
</evidence>
<dbReference type="GeneTree" id="ENSGT00940000157645"/>
<proteinExistence type="inferred from homology"/>
<dbReference type="AlphaFoldDB" id="A0A669C087"/>
<evidence type="ECO:0000259" key="9">
    <source>
        <dbReference type="SMART" id="SM00092"/>
    </source>
</evidence>
<evidence type="ECO:0000256" key="2">
    <source>
        <dbReference type="ARBA" id="ARBA00005600"/>
    </source>
</evidence>
<evidence type="ECO:0000313" key="10">
    <source>
        <dbReference type="Ensembl" id="ENSONIP00000040215.1"/>
    </source>
</evidence>
<evidence type="ECO:0000256" key="5">
    <source>
        <dbReference type="ARBA" id="ARBA00022759"/>
    </source>
</evidence>
<dbReference type="GO" id="GO:0004519">
    <property type="term" value="F:endonuclease activity"/>
    <property type="evidence" value="ECO:0007669"/>
    <property type="project" value="UniProtKB-KW"/>
</dbReference>
<keyword evidence="4 8" id="KW-0540">Nuclease</keyword>
<dbReference type="InterPro" id="IPR001427">
    <property type="entry name" value="RNaseA"/>
</dbReference>
<dbReference type="PANTHER" id="PTHR11437:SF10">
    <property type="entry name" value="ANGIOGENIN-RELATED"/>
    <property type="match status" value="1"/>
</dbReference>
<name>A0A669C087_ORENI</name>
<evidence type="ECO:0000313" key="11">
    <source>
        <dbReference type="Proteomes" id="UP000005207"/>
    </source>
</evidence>
<keyword evidence="5 8" id="KW-0255">Endonuclease</keyword>